<dbReference type="AlphaFoldDB" id="W2IRW1"/>
<dbReference type="Proteomes" id="UP000053864">
    <property type="component" value="Unassembled WGS sequence"/>
</dbReference>
<gene>
    <name evidence="2" type="ORF">L916_11268</name>
</gene>
<protein>
    <submittedName>
        <fullName evidence="2">Uncharacterized protein</fullName>
    </submittedName>
</protein>
<keyword evidence="1" id="KW-0812">Transmembrane</keyword>
<keyword evidence="1" id="KW-0472">Membrane</keyword>
<evidence type="ECO:0000313" key="2">
    <source>
        <dbReference type="EMBL" id="ETL36826.1"/>
    </source>
</evidence>
<sequence length="108" mass="11902">MVMLDQRRRFFIFLGDSSQSRSLATEGLRWRFLRLSGEVGAAVEEEVTSVGVELFGAVEGDESCWLMGTSVPSYTSTTSFGAMALIVRCTDLFLAVAILFDIVRAVPR</sequence>
<dbReference type="EMBL" id="KI673686">
    <property type="protein sequence ID" value="ETL36826.1"/>
    <property type="molecule type" value="Genomic_DNA"/>
</dbReference>
<accession>W2IRW1</accession>
<keyword evidence="1" id="KW-1133">Transmembrane helix</keyword>
<proteinExistence type="predicted"/>
<evidence type="ECO:0000256" key="1">
    <source>
        <dbReference type="SAM" id="Phobius"/>
    </source>
</evidence>
<feature type="transmembrane region" description="Helical" evidence="1">
    <location>
        <begin position="80"/>
        <end position="103"/>
    </location>
</feature>
<organism evidence="2">
    <name type="scientific">Phytophthora nicotianae</name>
    <name type="common">Potato buckeye rot agent</name>
    <name type="synonym">Phytophthora parasitica</name>
    <dbReference type="NCBI Taxonomy" id="4792"/>
    <lineage>
        <taxon>Eukaryota</taxon>
        <taxon>Sar</taxon>
        <taxon>Stramenopiles</taxon>
        <taxon>Oomycota</taxon>
        <taxon>Peronosporomycetes</taxon>
        <taxon>Peronosporales</taxon>
        <taxon>Peronosporaceae</taxon>
        <taxon>Phytophthora</taxon>
    </lineage>
</organism>
<name>W2IRW1_PHYNI</name>
<reference evidence="2" key="1">
    <citation type="submission" date="2013-11" db="EMBL/GenBank/DDBJ databases">
        <title>The Genome Sequence of Phytophthora parasitica CJ05E6.</title>
        <authorList>
            <consortium name="The Broad Institute Genomics Platform"/>
            <person name="Russ C."/>
            <person name="Tyler B."/>
            <person name="Panabieres F."/>
            <person name="Shan W."/>
            <person name="Tripathy S."/>
            <person name="Grunwald N."/>
            <person name="Machado M."/>
            <person name="Johnson C.S."/>
            <person name="Arredondo F."/>
            <person name="Hong C."/>
            <person name="Coffey M."/>
            <person name="Young S.K."/>
            <person name="Zeng Q."/>
            <person name="Gargeya S."/>
            <person name="Fitzgerald M."/>
            <person name="Abouelleil A."/>
            <person name="Alvarado L."/>
            <person name="Chapman S.B."/>
            <person name="Gainer-Dewar J."/>
            <person name="Goldberg J."/>
            <person name="Griggs A."/>
            <person name="Gujja S."/>
            <person name="Hansen M."/>
            <person name="Howarth C."/>
            <person name="Imamovic A."/>
            <person name="Ireland A."/>
            <person name="Larimer J."/>
            <person name="McCowan C."/>
            <person name="Murphy C."/>
            <person name="Pearson M."/>
            <person name="Poon T.W."/>
            <person name="Priest M."/>
            <person name="Roberts A."/>
            <person name="Saif S."/>
            <person name="Shea T."/>
            <person name="Sykes S."/>
            <person name="Wortman J."/>
            <person name="Nusbaum C."/>
            <person name="Birren B."/>
        </authorList>
    </citation>
    <scope>NUCLEOTIDE SEQUENCE [LARGE SCALE GENOMIC DNA]</scope>
    <source>
        <strain evidence="2">CJ05E6</strain>
    </source>
</reference>